<dbReference type="AlphaFoldDB" id="A0A897MRY8"/>
<dbReference type="GeneID" id="70684970"/>
<keyword evidence="2" id="KW-1133">Transmembrane helix</keyword>
<evidence type="ECO:0000313" key="4">
    <source>
        <dbReference type="Proteomes" id="UP000663586"/>
    </source>
</evidence>
<keyword evidence="2" id="KW-0812">Transmembrane</keyword>
<evidence type="ECO:0000313" key="3">
    <source>
        <dbReference type="EMBL" id="QSG02798.1"/>
    </source>
</evidence>
<dbReference type="RefSeq" id="WP_238479939.1">
    <property type="nucleotide sequence ID" value="NZ_CP064786.1"/>
</dbReference>
<keyword evidence="2" id="KW-0472">Membrane</keyword>
<dbReference type="PANTHER" id="PTHR48465:SF1">
    <property type="entry name" value="PROTEIN SSUH2 HOMOLOG"/>
    <property type="match status" value="1"/>
</dbReference>
<feature type="transmembrane region" description="Helical" evidence="2">
    <location>
        <begin position="566"/>
        <end position="586"/>
    </location>
</feature>
<evidence type="ECO:0000256" key="2">
    <source>
        <dbReference type="SAM" id="Phobius"/>
    </source>
</evidence>
<accession>A0A897MRY8</accession>
<dbReference type="Proteomes" id="UP000663586">
    <property type="component" value="Chromosome"/>
</dbReference>
<organism evidence="3 4">
    <name type="scientific">Natranaeroarchaeum sulfidigenes</name>
    <dbReference type="NCBI Taxonomy" id="2784880"/>
    <lineage>
        <taxon>Archaea</taxon>
        <taxon>Methanobacteriati</taxon>
        <taxon>Methanobacteriota</taxon>
        <taxon>Stenosarchaea group</taxon>
        <taxon>Halobacteria</taxon>
        <taxon>Halobacteriales</taxon>
        <taxon>Natronoarchaeaceae</taxon>
        <taxon>Natranaeroarchaeum</taxon>
    </lineage>
</organism>
<dbReference type="EMBL" id="CP064786">
    <property type="protein sequence ID" value="QSG02798.1"/>
    <property type="molecule type" value="Genomic_DNA"/>
</dbReference>
<dbReference type="PANTHER" id="PTHR48465">
    <property type="entry name" value="PROTEIN SSUH2 HOMOLOG"/>
    <property type="match status" value="1"/>
</dbReference>
<dbReference type="KEGG" id="hara:AArcS_1587"/>
<evidence type="ECO:0000256" key="1">
    <source>
        <dbReference type="SAM" id="MobiDB-lite"/>
    </source>
</evidence>
<reference evidence="3" key="1">
    <citation type="submission" date="2020-11" db="EMBL/GenBank/DDBJ databases">
        <title>Carbohydrate-dependent, anaerobic sulfur respiration: A novel catabolism in halophilic archaea.</title>
        <authorList>
            <person name="Sorokin D.Y."/>
            <person name="Messina E."/>
            <person name="Smedile F."/>
            <person name="La Cono V."/>
            <person name="Hallsworth J.E."/>
            <person name="Yakimov M.M."/>
        </authorList>
    </citation>
    <scope>NUCLEOTIDE SEQUENCE</scope>
    <source>
        <strain evidence="3">AArc-S</strain>
    </source>
</reference>
<dbReference type="InterPro" id="IPR052789">
    <property type="entry name" value="SSUH2_homolog"/>
</dbReference>
<sequence length="591" mass="64526">MSEFISQEQLSQEVRSLDIPLKSGGTVVYAVTGPCILSKVHREFQTSTEYTPEQYDALVYESEYDATTITFKNGTVVTVDAVDTERAEQAVTEMVSVVDTICDRPFSQPTIRMDDNIPVPEDRLSEPSESNDEQTPTETSIDGQERASGTELEIDAKVSDWDLTTIEQLPATVGREQVESLFDEWGEFDEREYLKELAAKPDIADGVADPVDTNATFEIVVKRDMMVQKVDNQVSERKIPASEYAEREETDIPISEHTHPPIDTETVVEVVRRGDLPIECSNCDGEGKNTCDNCTGGSFECPNCSGSGDLTCDVCDGNSTVPCPSCNGSKKKSCPDCSNGKTNCESCNGSGMERCSDCRGSGNPPEHSELDVCPNCNGHGEVSCHACNGVKQYRCTTCNGTNEVSCNRCGQRGRVSCTNCGKDGLIQCRACDGDGSQECKKCSGKGYRECYRCNAEGSVVQTEVGEITYESVERTEIDSFSAAKQLNEVADEIDTQPISTETTTITPNQGTERQRINYSVFPVASIGYSMNKAGSYPYNILIAGVAPQLFTPTDQPMSTKAKIQRIGKYALIVSVIAVLALIFWQYTPAFV</sequence>
<name>A0A897MRY8_9EURY</name>
<gene>
    <name evidence="3" type="primary">dnaJ5</name>
    <name evidence="3" type="ORF">AArcS_1587</name>
</gene>
<feature type="compositionally biased region" description="Basic and acidic residues" evidence="1">
    <location>
        <begin position="112"/>
        <end position="126"/>
    </location>
</feature>
<keyword evidence="4" id="KW-1185">Reference proteome</keyword>
<feature type="compositionally biased region" description="Polar residues" evidence="1">
    <location>
        <begin position="133"/>
        <end position="142"/>
    </location>
</feature>
<protein>
    <submittedName>
        <fullName evidence="3">DnaJ-class molecular chaperone</fullName>
    </submittedName>
</protein>
<proteinExistence type="predicted"/>
<feature type="region of interest" description="Disordered" evidence="1">
    <location>
        <begin position="108"/>
        <end position="149"/>
    </location>
</feature>